<accession>A0A5C0UEK6</accession>
<evidence type="ECO:0000256" key="5">
    <source>
        <dbReference type="ARBA" id="ARBA00023274"/>
    </source>
</evidence>
<dbReference type="GO" id="GO:0042274">
    <property type="term" value="P:ribosomal small subunit biogenesis"/>
    <property type="evidence" value="ECO:0007669"/>
    <property type="project" value="TreeGrafter"/>
</dbReference>
<protein>
    <recommendedName>
        <fullName evidence="6 7">Small ribosomal subunit protein uS4</fullName>
    </recommendedName>
</protein>
<keyword evidence="3 7" id="KW-0694">RNA-binding</keyword>
<gene>
    <name evidence="7 11" type="primary">rpsD</name>
    <name evidence="11" type="ORF">FZC35_01855</name>
</gene>
<organism evidence="11 12">
    <name type="scientific">Candidatus Cytomitobacter indipagum</name>
    <dbReference type="NCBI Taxonomy" id="2601575"/>
    <lineage>
        <taxon>Bacteria</taxon>
        <taxon>Pseudomonadati</taxon>
        <taxon>Pseudomonadota</taxon>
        <taxon>Alphaproteobacteria</taxon>
        <taxon>Holosporales</taxon>
        <taxon>Holosporaceae</taxon>
        <taxon>Candidatus Cytomitobacter</taxon>
    </lineage>
</organism>
<comment type="subunit">
    <text evidence="7">Part of the 30S ribosomal subunit. Contacts protein S5. The interaction surface between S4 and S5 is involved in control of translational fidelity.</text>
</comment>
<dbReference type="OrthoDB" id="9803672at2"/>
<dbReference type="PANTHER" id="PTHR11831">
    <property type="entry name" value="30S 40S RIBOSOMAL PROTEIN"/>
    <property type="match status" value="1"/>
</dbReference>
<evidence type="ECO:0000259" key="10">
    <source>
        <dbReference type="SMART" id="SM01390"/>
    </source>
</evidence>
<reference evidence="11 12" key="1">
    <citation type="submission" date="2019-08" db="EMBL/GenBank/DDBJ databases">
        <title>Highly reduced genomes of protist endosymbionts show evolutionary convergence.</title>
        <authorList>
            <person name="George E."/>
            <person name="Husnik F."/>
            <person name="Tashyreva D."/>
            <person name="Prokopchuk G."/>
            <person name="Horak A."/>
            <person name="Kwong W.K."/>
            <person name="Lukes J."/>
            <person name="Keeling P.J."/>
        </authorList>
    </citation>
    <scope>NUCLEOTIDE SEQUENCE [LARGE SCALE GENOMIC DNA]</scope>
    <source>
        <strain evidence="11">1605</strain>
    </source>
</reference>
<proteinExistence type="inferred from homology"/>
<dbReference type="PANTHER" id="PTHR11831:SF4">
    <property type="entry name" value="SMALL RIBOSOMAL SUBUNIT PROTEIN US4M"/>
    <property type="match status" value="1"/>
</dbReference>
<keyword evidence="5 7" id="KW-0687">Ribonucleoprotein</keyword>
<comment type="function">
    <text evidence="7">With S5 and S12 plays an important role in translational accuracy.</text>
</comment>
<dbReference type="GO" id="GO:0003735">
    <property type="term" value="F:structural constituent of ribosome"/>
    <property type="evidence" value="ECO:0007669"/>
    <property type="project" value="InterPro"/>
</dbReference>
<dbReference type="InterPro" id="IPR018079">
    <property type="entry name" value="Ribosomal_uS4_CS"/>
</dbReference>
<dbReference type="InterPro" id="IPR036986">
    <property type="entry name" value="S4_RNA-bd_sf"/>
</dbReference>
<dbReference type="Gene3D" id="3.10.290.10">
    <property type="entry name" value="RNA-binding S4 domain"/>
    <property type="match status" value="1"/>
</dbReference>
<dbReference type="HAMAP" id="MF_01306_B">
    <property type="entry name" value="Ribosomal_uS4_B"/>
    <property type="match status" value="1"/>
</dbReference>
<dbReference type="Gene3D" id="1.10.1050.10">
    <property type="entry name" value="Ribosomal Protein S4 Delta 41, Chain A, domain 1"/>
    <property type="match status" value="1"/>
</dbReference>
<comment type="similarity">
    <text evidence="1 7 8">Belongs to the universal ribosomal protein uS4 family.</text>
</comment>
<keyword evidence="12" id="KW-1185">Reference proteome</keyword>
<evidence type="ECO:0000256" key="8">
    <source>
        <dbReference type="RuleBase" id="RU003699"/>
    </source>
</evidence>
<evidence type="ECO:0000256" key="3">
    <source>
        <dbReference type="ARBA" id="ARBA00022884"/>
    </source>
</evidence>
<name>A0A5C0UEK6_9PROT</name>
<dbReference type="KEGG" id="cip:FZC35_01855"/>
<dbReference type="PROSITE" id="PS00632">
    <property type="entry name" value="RIBOSOMAL_S4"/>
    <property type="match status" value="1"/>
</dbReference>
<dbReference type="SUPFAM" id="SSF55174">
    <property type="entry name" value="Alpha-L RNA-binding motif"/>
    <property type="match status" value="1"/>
</dbReference>
<dbReference type="GO" id="GO:0019843">
    <property type="term" value="F:rRNA binding"/>
    <property type="evidence" value="ECO:0007669"/>
    <property type="project" value="UniProtKB-UniRule"/>
</dbReference>
<evidence type="ECO:0000259" key="9">
    <source>
        <dbReference type="SMART" id="SM00363"/>
    </source>
</evidence>
<dbReference type="InterPro" id="IPR005709">
    <property type="entry name" value="Ribosomal_uS4_bac-type"/>
</dbReference>
<dbReference type="SMART" id="SM01390">
    <property type="entry name" value="Ribosomal_S4"/>
    <property type="match status" value="1"/>
</dbReference>
<evidence type="ECO:0000256" key="6">
    <source>
        <dbReference type="ARBA" id="ARBA00035254"/>
    </source>
</evidence>
<evidence type="ECO:0000256" key="1">
    <source>
        <dbReference type="ARBA" id="ARBA00007465"/>
    </source>
</evidence>
<evidence type="ECO:0000256" key="2">
    <source>
        <dbReference type="ARBA" id="ARBA00022730"/>
    </source>
</evidence>
<evidence type="ECO:0000256" key="7">
    <source>
        <dbReference type="HAMAP-Rule" id="MF_01306"/>
    </source>
</evidence>
<feature type="domain" description="Small ribosomal subunit protein uS4 N-terminal" evidence="10">
    <location>
        <begin position="5"/>
        <end position="91"/>
    </location>
</feature>
<dbReference type="InterPro" id="IPR001912">
    <property type="entry name" value="Ribosomal_uS4_N"/>
</dbReference>
<dbReference type="Proteomes" id="UP000325155">
    <property type="component" value="Chromosome"/>
</dbReference>
<dbReference type="SMART" id="SM00363">
    <property type="entry name" value="S4"/>
    <property type="match status" value="1"/>
</dbReference>
<comment type="function">
    <text evidence="7">One of the primary rRNA binding proteins, it binds directly to 16S rRNA where it nucleates assembly of the body of the 30S subunit.</text>
</comment>
<evidence type="ECO:0000256" key="4">
    <source>
        <dbReference type="ARBA" id="ARBA00022980"/>
    </source>
</evidence>
<dbReference type="RefSeq" id="WP_148980958.1">
    <property type="nucleotide sequence ID" value="NZ_CP043315.1"/>
</dbReference>
<dbReference type="NCBIfam" id="TIGR01017">
    <property type="entry name" value="rpsD_bact"/>
    <property type="match status" value="1"/>
</dbReference>
<dbReference type="Pfam" id="PF01479">
    <property type="entry name" value="S4"/>
    <property type="match status" value="1"/>
</dbReference>
<dbReference type="GO" id="GO:0015935">
    <property type="term" value="C:small ribosomal subunit"/>
    <property type="evidence" value="ECO:0007669"/>
    <property type="project" value="InterPro"/>
</dbReference>
<dbReference type="CDD" id="cd00165">
    <property type="entry name" value="S4"/>
    <property type="match status" value="1"/>
</dbReference>
<dbReference type="InterPro" id="IPR022801">
    <property type="entry name" value="Ribosomal_uS4"/>
</dbReference>
<keyword evidence="4 7" id="KW-0689">Ribosomal protein</keyword>
<dbReference type="InterPro" id="IPR002942">
    <property type="entry name" value="S4_RNA-bd"/>
</dbReference>
<dbReference type="AlphaFoldDB" id="A0A5C0UEK6"/>
<evidence type="ECO:0000313" key="12">
    <source>
        <dbReference type="Proteomes" id="UP000325155"/>
    </source>
</evidence>
<dbReference type="NCBIfam" id="NF003717">
    <property type="entry name" value="PRK05327.1"/>
    <property type="match status" value="1"/>
</dbReference>
<sequence length="205" mass="23354">MNLINNPARIERYCGVDLWGRKNSSFNKRPNRPGQHGLRRRRKLSNYALQLIAKQKFRFYYGMKEGQFRRFFKIAMNKKGDTGINMIRMLESRLDNVVYRLKWSATIFGAKQLVSHGHILVNGSKVDVASYLVSAGDTVELKEKAKNMSVVRQSVDIERDIPSYLKASSDGLSGSLSKLPDAIEEVGYNAPMDMPLVIGMYSRLM</sequence>
<dbReference type="EMBL" id="CP043315">
    <property type="protein sequence ID" value="QEK38111.1"/>
    <property type="molecule type" value="Genomic_DNA"/>
</dbReference>
<feature type="domain" description="RNA-binding S4" evidence="9">
    <location>
        <begin position="92"/>
        <end position="156"/>
    </location>
</feature>
<keyword evidence="2 7" id="KW-0699">rRNA-binding</keyword>
<dbReference type="PROSITE" id="PS50889">
    <property type="entry name" value="S4"/>
    <property type="match status" value="1"/>
</dbReference>
<evidence type="ECO:0000313" key="11">
    <source>
        <dbReference type="EMBL" id="QEK38111.1"/>
    </source>
</evidence>
<dbReference type="FunFam" id="3.10.290.10:FF:000001">
    <property type="entry name" value="30S ribosomal protein S4"/>
    <property type="match status" value="1"/>
</dbReference>
<dbReference type="Pfam" id="PF00163">
    <property type="entry name" value="Ribosomal_S4"/>
    <property type="match status" value="1"/>
</dbReference>
<dbReference type="GO" id="GO:0006412">
    <property type="term" value="P:translation"/>
    <property type="evidence" value="ECO:0007669"/>
    <property type="project" value="UniProtKB-UniRule"/>
</dbReference>